<organism evidence="4 5">
    <name type="scientific">Phenylobacterium conjunctum</name>
    <dbReference type="NCBI Taxonomy" id="1298959"/>
    <lineage>
        <taxon>Bacteria</taxon>
        <taxon>Pseudomonadati</taxon>
        <taxon>Pseudomonadota</taxon>
        <taxon>Alphaproteobacteria</taxon>
        <taxon>Caulobacterales</taxon>
        <taxon>Caulobacteraceae</taxon>
        <taxon>Phenylobacterium</taxon>
    </lineage>
</organism>
<evidence type="ECO:0000259" key="3">
    <source>
        <dbReference type="Pfam" id="PF02581"/>
    </source>
</evidence>
<dbReference type="RefSeq" id="WP_374343949.1">
    <property type="nucleotide sequence ID" value="NZ_JBHTLQ010000025.1"/>
</dbReference>
<dbReference type="InterPro" id="IPR022998">
    <property type="entry name" value="ThiamineP_synth_TenI"/>
</dbReference>
<evidence type="ECO:0000313" key="5">
    <source>
        <dbReference type="Proteomes" id="UP001597216"/>
    </source>
</evidence>
<dbReference type="EMBL" id="JBHTLQ010000025">
    <property type="protein sequence ID" value="MFD1191303.1"/>
    <property type="molecule type" value="Genomic_DNA"/>
</dbReference>
<evidence type="ECO:0000256" key="1">
    <source>
        <dbReference type="ARBA" id="ARBA00004948"/>
    </source>
</evidence>
<dbReference type="InterPro" id="IPR013785">
    <property type="entry name" value="Aldolase_TIM"/>
</dbReference>
<evidence type="ECO:0000256" key="2">
    <source>
        <dbReference type="ARBA" id="ARBA00022977"/>
    </source>
</evidence>
<comment type="caution">
    <text evidence="4">The sequence shown here is derived from an EMBL/GenBank/DDBJ whole genome shotgun (WGS) entry which is preliminary data.</text>
</comment>
<dbReference type="Proteomes" id="UP001597216">
    <property type="component" value="Unassembled WGS sequence"/>
</dbReference>
<reference evidence="5" key="1">
    <citation type="journal article" date="2019" name="Int. J. Syst. Evol. Microbiol.">
        <title>The Global Catalogue of Microorganisms (GCM) 10K type strain sequencing project: providing services to taxonomists for standard genome sequencing and annotation.</title>
        <authorList>
            <consortium name="The Broad Institute Genomics Platform"/>
            <consortium name="The Broad Institute Genome Sequencing Center for Infectious Disease"/>
            <person name="Wu L."/>
            <person name="Ma J."/>
        </authorList>
    </citation>
    <scope>NUCLEOTIDE SEQUENCE [LARGE SCALE GENOMIC DNA]</scope>
    <source>
        <strain evidence="5">CCUG 55074</strain>
    </source>
</reference>
<sequence>MRNPLPGLLAFTDPARTPDVLGLAASLRPGEALVYRSFGAADAETVARALRRITRRRGVLLLIGADVRLAHAVRADGVHLPERMAYQARALRRAHPRWLVTVAAHSPRAARVAASAAVVSAIFPSRSPSAGKPLGVLRLAQTVRRTATPIYALGGINNKTARRLLPAGVVGMAAVEGLRT</sequence>
<keyword evidence="2" id="KW-0784">Thiamine biosynthesis</keyword>
<dbReference type="CDD" id="cd00564">
    <property type="entry name" value="TMP_TenI"/>
    <property type="match status" value="1"/>
</dbReference>
<dbReference type="InterPro" id="IPR036206">
    <property type="entry name" value="ThiamineP_synth_sf"/>
</dbReference>
<dbReference type="PANTHER" id="PTHR20857">
    <property type="entry name" value="THIAMINE-PHOSPHATE PYROPHOSPHORYLASE"/>
    <property type="match status" value="1"/>
</dbReference>
<keyword evidence="5" id="KW-1185">Reference proteome</keyword>
<proteinExistence type="predicted"/>
<name>A0ABW3T2U1_9CAUL</name>
<accession>A0ABW3T2U1</accession>
<gene>
    <name evidence="4" type="ORF">ACFQ27_11990</name>
</gene>
<protein>
    <submittedName>
        <fullName evidence="4">Thiamine phosphate synthase</fullName>
    </submittedName>
</protein>
<dbReference type="Gene3D" id="3.20.20.70">
    <property type="entry name" value="Aldolase class I"/>
    <property type="match status" value="1"/>
</dbReference>
<dbReference type="PANTHER" id="PTHR20857:SF15">
    <property type="entry name" value="THIAMINE-PHOSPHATE SYNTHASE"/>
    <property type="match status" value="1"/>
</dbReference>
<dbReference type="SUPFAM" id="SSF51391">
    <property type="entry name" value="Thiamin phosphate synthase"/>
    <property type="match status" value="1"/>
</dbReference>
<comment type="pathway">
    <text evidence="1">Cofactor biosynthesis; thiamine diphosphate biosynthesis.</text>
</comment>
<evidence type="ECO:0000313" key="4">
    <source>
        <dbReference type="EMBL" id="MFD1191303.1"/>
    </source>
</evidence>
<dbReference type="Pfam" id="PF02581">
    <property type="entry name" value="TMP-TENI"/>
    <property type="match status" value="1"/>
</dbReference>
<feature type="domain" description="Thiamine phosphate synthase/TenI" evidence="3">
    <location>
        <begin position="34"/>
        <end position="177"/>
    </location>
</feature>